<comment type="caution">
    <text evidence="3">The sequence shown here is derived from an EMBL/GenBank/DDBJ whole genome shotgun (WGS) entry which is preliminary data.</text>
</comment>
<keyword evidence="4" id="KW-1185">Reference proteome</keyword>
<protein>
    <recommendedName>
        <fullName evidence="2">Ribbon-helix-helix protein CopG domain-containing protein</fullName>
    </recommendedName>
</protein>
<sequence length="77" mass="8645">MVRTTIYLPEELKRELEARARLEGRSEADIVRDSLARTLHGSSRTIKDLRFGMFASGHSDTSTRTDEVLTESGFGES</sequence>
<accession>A0A2W2BID7</accession>
<dbReference type="GO" id="GO:0006355">
    <property type="term" value="P:regulation of DNA-templated transcription"/>
    <property type="evidence" value="ECO:0007669"/>
    <property type="project" value="InterPro"/>
</dbReference>
<dbReference type="Proteomes" id="UP000248764">
    <property type="component" value="Unassembled WGS sequence"/>
</dbReference>
<dbReference type="SUPFAM" id="SSF47598">
    <property type="entry name" value="Ribbon-helix-helix"/>
    <property type="match status" value="1"/>
</dbReference>
<dbReference type="InterPro" id="IPR002145">
    <property type="entry name" value="CopG"/>
</dbReference>
<gene>
    <name evidence="3" type="ORF">C1I92_03860</name>
</gene>
<dbReference type="RefSeq" id="WP_111253351.1">
    <property type="nucleotide sequence ID" value="NZ_POTW01000006.1"/>
</dbReference>
<evidence type="ECO:0000313" key="3">
    <source>
        <dbReference type="EMBL" id="PZF85762.1"/>
    </source>
</evidence>
<reference evidence="3 4" key="1">
    <citation type="submission" date="2018-01" db="EMBL/GenBank/DDBJ databases">
        <title>Draft genome sequence of Jiangella sp. GTF31.</title>
        <authorList>
            <person name="Sahin N."/>
            <person name="Ay H."/>
            <person name="Saygin H."/>
        </authorList>
    </citation>
    <scope>NUCLEOTIDE SEQUENCE [LARGE SCALE GENOMIC DNA]</scope>
    <source>
        <strain evidence="3 4">GTF31</strain>
    </source>
</reference>
<feature type="domain" description="Ribbon-helix-helix protein CopG" evidence="2">
    <location>
        <begin position="2"/>
        <end position="37"/>
    </location>
</feature>
<proteinExistence type="predicted"/>
<evidence type="ECO:0000259" key="2">
    <source>
        <dbReference type="Pfam" id="PF01402"/>
    </source>
</evidence>
<dbReference type="AlphaFoldDB" id="A0A2W2BID7"/>
<dbReference type="InterPro" id="IPR010985">
    <property type="entry name" value="Ribbon_hlx_hlx"/>
</dbReference>
<evidence type="ECO:0000256" key="1">
    <source>
        <dbReference type="SAM" id="MobiDB-lite"/>
    </source>
</evidence>
<dbReference type="Pfam" id="PF01402">
    <property type="entry name" value="RHH_1"/>
    <property type="match status" value="1"/>
</dbReference>
<dbReference type="EMBL" id="POTW01000006">
    <property type="protein sequence ID" value="PZF85762.1"/>
    <property type="molecule type" value="Genomic_DNA"/>
</dbReference>
<name>A0A2W2BID7_9ACTN</name>
<evidence type="ECO:0000313" key="4">
    <source>
        <dbReference type="Proteomes" id="UP000248764"/>
    </source>
</evidence>
<dbReference type="CDD" id="cd21631">
    <property type="entry name" value="RHH_CopG_NikR-like"/>
    <property type="match status" value="1"/>
</dbReference>
<organism evidence="3 4">
    <name type="scientific">Jiangella anatolica</name>
    <dbReference type="NCBI Taxonomy" id="2670374"/>
    <lineage>
        <taxon>Bacteria</taxon>
        <taxon>Bacillati</taxon>
        <taxon>Actinomycetota</taxon>
        <taxon>Actinomycetes</taxon>
        <taxon>Jiangellales</taxon>
        <taxon>Jiangellaceae</taxon>
        <taxon>Jiangella</taxon>
    </lineage>
</organism>
<feature type="region of interest" description="Disordered" evidence="1">
    <location>
        <begin position="56"/>
        <end position="77"/>
    </location>
</feature>